<organism evidence="1 2">
    <name type="scientific">Phycomyces blakesleeanus (strain ATCC 8743b / DSM 1359 / FGSC 10004 / NBRC 33097 / NRRL 1555)</name>
    <dbReference type="NCBI Taxonomy" id="763407"/>
    <lineage>
        <taxon>Eukaryota</taxon>
        <taxon>Fungi</taxon>
        <taxon>Fungi incertae sedis</taxon>
        <taxon>Mucoromycota</taxon>
        <taxon>Mucoromycotina</taxon>
        <taxon>Mucoromycetes</taxon>
        <taxon>Mucorales</taxon>
        <taxon>Phycomycetaceae</taxon>
        <taxon>Phycomyces</taxon>
    </lineage>
</organism>
<gene>
    <name evidence="1" type="ORF">PHYBLDRAFT_103666</name>
</gene>
<evidence type="ECO:0000313" key="2">
    <source>
        <dbReference type="Proteomes" id="UP000077315"/>
    </source>
</evidence>
<dbReference type="EMBL" id="KV441025">
    <property type="protein sequence ID" value="OAD67213.1"/>
    <property type="molecule type" value="Genomic_DNA"/>
</dbReference>
<dbReference type="VEuPathDB" id="FungiDB:PHYBLDRAFT_103666"/>
<dbReference type="Proteomes" id="UP000077315">
    <property type="component" value="Unassembled WGS sequence"/>
</dbReference>
<evidence type="ECO:0000313" key="1">
    <source>
        <dbReference type="EMBL" id="OAD67213.1"/>
    </source>
</evidence>
<keyword evidence="2" id="KW-1185">Reference proteome</keyword>
<accession>A0A162THK6</accession>
<feature type="non-terminal residue" evidence="1">
    <location>
        <position position="1"/>
    </location>
</feature>
<protein>
    <submittedName>
        <fullName evidence="1">Uncharacterized protein</fullName>
    </submittedName>
</protein>
<proteinExistence type="predicted"/>
<dbReference type="InParanoid" id="A0A162THK6"/>
<dbReference type="GeneID" id="28988683"/>
<sequence length="63" mass="7283">YQTGMAPNQQPIRFMRPTLMEIEAVLTCFSGKRSSIRILNATTELRQVRGIWPRPALRNPVRN</sequence>
<name>A0A162THK6_PHYB8</name>
<feature type="non-terminal residue" evidence="1">
    <location>
        <position position="63"/>
    </location>
</feature>
<dbReference type="RefSeq" id="XP_018285253.1">
    <property type="nucleotide sequence ID" value="XM_018427777.1"/>
</dbReference>
<dbReference type="OrthoDB" id="1966890at2759"/>
<reference evidence="2" key="1">
    <citation type="submission" date="2015-06" db="EMBL/GenBank/DDBJ databases">
        <title>Expansion of signal transduction pathways in fungi by whole-genome duplication.</title>
        <authorList>
            <consortium name="DOE Joint Genome Institute"/>
            <person name="Corrochano L.M."/>
            <person name="Kuo A."/>
            <person name="Marcet-Houben M."/>
            <person name="Polaino S."/>
            <person name="Salamov A."/>
            <person name="Villalobos J.M."/>
            <person name="Alvarez M.I."/>
            <person name="Avalos J."/>
            <person name="Benito E.P."/>
            <person name="Benoit I."/>
            <person name="Burger G."/>
            <person name="Camino L.P."/>
            <person name="Canovas D."/>
            <person name="Cerda-Olmedo E."/>
            <person name="Cheng J.-F."/>
            <person name="Dominguez A."/>
            <person name="Elias M."/>
            <person name="Eslava A.P."/>
            <person name="Glaser F."/>
            <person name="Grimwood J."/>
            <person name="Gutierrez G."/>
            <person name="Heitman J."/>
            <person name="Henrissat B."/>
            <person name="Iturriaga E.A."/>
            <person name="Lang B.F."/>
            <person name="Lavin J.L."/>
            <person name="Lee S."/>
            <person name="Li W."/>
            <person name="Lindquist E."/>
            <person name="Lopez-Garcia S."/>
            <person name="Luque E.M."/>
            <person name="Marcos A.T."/>
            <person name="Martin J."/>
            <person name="McCluskey K."/>
            <person name="Medina H.R."/>
            <person name="Miralles-Duran A."/>
            <person name="Miyazaki A."/>
            <person name="Munoz-Torres E."/>
            <person name="Oguiza J.A."/>
            <person name="Ohm R."/>
            <person name="Olmedo M."/>
            <person name="Orejas M."/>
            <person name="Ortiz-Castellanos L."/>
            <person name="Pisabarro A.G."/>
            <person name="Rodriguez-Romero J."/>
            <person name="Ruiz-Herrera J."/>
            <person name="Ruiz-Vazquez R."/>
            <person name="Sanz C."/>
            <person name="Schackwitz W."/>
            <person name="Schmutz J."/>
            <person name="Shahriari M."/>
            <person name="Shelest E."/>
            <person name="Silva-Franco F."/>
            <person name="Soanes D."/>
            <person name="Syed K."/>
            <person name="Tagua V.G."/>
            <person name="Talbot N.J."/>
            <person name="Thon M."/>
            <person name="De vries R.P."/>
            <person name="Wiebenga A."/>
            <person name="Yadav J.S."/>
            <person name="Braun E.L."/>
            <person name="Baker S."/>
            <person name="Garre V."/>
            <person name="Horwitz B."/>
            <person name="Torres-Martinez S."/>
            <person name="Idnurm A."/>
            <person name="Herrera-Estrella A."/>
            <person name="Gabaldon T."/>
            <person name="Grigoriev I.V."/>
        </authorList>
    </citation>
    <scope>NUCLEOTIDE SEQUENCE [LARGE SCALE GENOMIC DNA]</scope>
    <source>
        <strain evidence="2">NRRL 1555(-)</strain>
    </source>
</reference>
<dbReference type="AlphaFoldDB" id="A0A162THK6"/>